<dbReference type="Proteomes" id="UP000001979">
    <property type="component" value="Chromosome"/>
</dbReference>
<dbReference type="PANTHER" id="PTHR43630">
    <property type="entry name" value="POLY-BETA-1,6-N-ACETYL-D-GLUCOSAMINE SYNTHASE"/>
    <property type="match status" value="1"/>
</dbReference>
<dbReference type="OrthoDB" id="46222at2157"/>
<dbReference type="KEGG" id="mbu:Mbur_0722"/>
<protein>
    <submittedName>
        <fullName evidence="4">Glycosyltransferase, family 2</fullName>
    </submittedName>
</protein>
<proteinExistence type="predicted"/>
<gene>
    <name evidence="4" type="ordered locus">Mbur_0722</name>
</gene>
<dbReference type="HOGENOM" id="CLU_076334_0_0_2"/>
<keyword evidence="5" id="KW-1185">Reference proteome</keyword>
<evidence type="ECO:0000259" key="3">
    <source>
        <dbReference type="Pfam" id="PF00535"/>
    </source>
</evidence>
<dbReference type="PANTHER" id="PTHR43630:SF1">
    <property type="entry name" value="POLY-BETA-1,6-N-ACETYL-D-GLUCOSAMINE SYNTHASE"/>
    <property type="match status" value="1"/>
</dbReference>
<evidence type="ECO:0000256" key="2">
    <source>
        <dbReference type="ARBA" id="ARBA00022679"/>
    </source>
</evidence>
<organism evidence="4 5">
    <name type="scientific">Methanococcoides burtonii (strain DSM 6242 / NBRC 107633 / OCM 468 / ACE-M)</name>
    <dbReference type="NCBI Taxonomy" id="259564"/>
    <lineage>
        <taxon>Archaea</taxon>
        <taxon>Methanobacteriati</taxon>
        <taxon>Methanobacteriota</taxon>
        <taxon>Stenosarchaea group</taxon>
        <taxon>Methanomicrobia</taxon>
        <taxon>Methanosarcinales</taxon>
        <taxon>Methanosarcinaceae</taxon>
        <taxon>Methanococcoides</taxon>
    </lineage>
</organism>
<dbReference type="GO" id="GO:0016757">
    <property type="term" value="F:glycosyltransferase activity"/>
    <property type="evidence" value="ECO:0007669"/>
    <property type="project" value="UniProtKB-KW"/>
</dbReference>
<dbReference type="InterPro" id="IPR001173">
    <property type="entry name" value="Glyco_trans_2-like"/>
</dbReference>
<dbReference type="SUPFAM" id="SSF53448">
    <property type="entry name" value="Nucleotide-diphospho-sugar transferases"/>
    <property type="match status" value="1"/>
</dbReference>
<feature type="domain" description="Glycosyltransferase 2-like" evidence="3">
    <location>
        <begin position="7"/>
        <end position="140"/>
    </location>
</feature>
<dbReference type="STRING" id="259564.Mbur_0722"/>
<keyword evidence="2" id="KW-0808">Transferase</keyword>
<dbReference type="AlphaFoldDB" id="Q12XY9"/>
<keyword evidence="1" id="KW-0328">Glycosyltransferase</keyword>
<dbReference type="Pfam" id="PF00535">
    <property type="entry name" value="Glycos_transf_2"/>
    <property type="match status" value="1"/>
</dbReference>
<dbReference type="RefSeq" id="WP_011498845.1">
    <property type="nucleotide sequence ID" value="NC_007955.1"/>
</dbReference>
<dbReference type="GeneID" id="3996626"/>
<dbReference type="Gene3D" id="3.90.550.10">
    <property type="entry name" value="Spore Coat Polysaccharide Biosynthesis Protein SpsA, Chain A"/>
    <property type="match status" value="1"/>
</dbReference>
<dbReference type="InterPro" id="IPR029044">
    <property type="entry name" value="Nucleotide-diphossugar_trans"/>
</dbReference>
<accession>Q12XY9</accession>
<evidence type="ECO:0000313" key="5">
    <source>
        <dbReference type="Proteomes" id="UP000001979"/>
    </source>
</evidence>
<name>Q12XY9_METBU</name>
<evidence type="ECO:0000313" key="4">
    <source>
        <dbReference type="EMBL" id="ABE51687.1"/>
    </source>
</evidence>
<dbReference type="EMBL" id="CP000300">
    <property type="protein sequence ID" value="ABE51687.1"/>
    <property type="molecule type" value="Genomic_DNA"/>
</dbReference>
<reference evidence="5" key="1">
    <citation type="journal article" date="2009" name="ISME J.">
        <title>The genome sequence of the psychrophilic archaeon, Methanococcoides burtonii: the role of genome evolution in cold adaptation.</title>
        <authorList>
            <person name="Allen M.A."/>
            <person name="Lauro F.M."/>
            <person name="Williams T.J."/>
            <person name="Burg D."/>
            <person name="Siddiqui K.S."/>
            <person name="De Francisci D."/>
            <person name="Chong K.W."/>
            <person name="Pilak O."/>
            <person name="Chew H.H."/>
            <person name="De Maere M.Z."/>
            <person name="Ting L."/>
            <person name="Katrib M."/>
            <person name="Ng C."/>
            <person name="Sowers K.R."/>
            <person name="Galperin M.Y."/>
            <person name="Anderson I.J."/>
            <person name="Ivanova N."/>
            <person name="Dalin E."/>
            <person name="Martinez M."/>
            <person name="Lapidus A."/>
            <person name="Hauser L."/>
            <person name="Land M."/>
            <person name="Thomas T."/>
            <person name="Cavicchioli R."/>
        </authorList>
    </citation>
    <scope>NUCLEOTIDE SEQUENCE [LARGE SCALE GENOMIC DNA]</scope>
    <source>
        <strain evidence="5">DSM 6242 / NBRC 107633 / OCM 468 / ACE-M</strain>
    </source>
</reference>
<evidence type="ECO:0000256" key="1">
    <source>
        <dbReference type="ARBA" id="ARBA00022676"/>
    </source>
</evidence>
<sequence>MNSNYIVVTPCKNEEANLPHLAQSIIKNTIHPVLWVIYNDGSTDSTGDVISNLEGSHAWIKGLEGAISKRDLGFHYSDIVEYAIRYAINKCDNNNIDFEYIGLIDADMILDLDFFEKMLIRFENNPKIGICSGTVAYLNNGIKVLEKGRSNHPLGGLRMWSKKCYYDTGGFPKSYSADSVSNVSAMLHGWETKKYDDVVGVQTRRTSSAEGLWKGYGVKGTSDYFRDYHPIYVLFKFLKYSLSYPFYTGVAYLSGYINGIACVKNKLDNPEIRSYYRNKHIEVMRYYFEKFKNS</sequence>
<dbReference type="CAZy" id="GT2">
    <property type="family name" value="Glycosyltransferase Family 2"/>
</dbReference>